<evidence type="ECO:0000313" key="5">
    <source>
        <dbReference type="EMBL" id="MFC6673173.1"/>
    </source>
</evidence>
<dbReference type="InterPro" id="IPR044068">
    <property type="entry name" value="CB"/>
</dbReference>
<keyword evidence="2 3" id="KW-0238">DNA-binding</keyword>
<dbReference type="InterPro" id="IPR004107">
    <property type="entry name" value="Integrase_SAM-like_N"/>
</dbReference>
<reference evidence="6" key="1">
    <citation type="journal article" date="2019" name="Int. J. Syst. Evol. Microbiol.">
        <title>The Global Catalogue of Microorganisms (GCM) 10K type strain sequencing project: providing services to taxonomists for standard genome sequencing and annotation.</title>
        <authorList>
            <consortium name="The Broad Institute Genomics Platform"/>
            <consortium name="The Broad Institute Genome Sequencing Center for Infectious Disease"/>
            <person name="Wu L."/>
            <person name="Ma J."/>
        </authorList>
    </citation>
    <scope>NUCLEOTIDE SEQUENCE [LARGE SCALE GENOMIC DNA]</scope>
    <source>
        <strain evidence="6">NBRC 111756</strain>
    </source>
</reference>
<protein>
    <submittedName>
        <fullName evidence="5">Phage integrase N-terminal SAM-like domain-containing protein</fullName>
    </submittedName>
</protein>
<evidence type="ECO:0000313" key="6">
    <source>
        <dbReference type="Proteomes" id="UP001596422"/>
    </source>
</evidence>
<keyword evidence="6" id="KW-1185">Reference proteome</keyword>
<dbReference type="SUPFAM" id="SSF56349">
    <property type="entry name" value="DNA breaking-rejoining enzymes"/>
    <property type="match status" value="1"/>
</dbReference>
<sequence length="148" mass="17074">MAKSPFLQSVEDFMRVQRYSRRTIDSYLYWIKFFILFSGKQHPSILDGDAIKRFLTFLAAERNVSAGTRGLTLNAIVFLKTRFPGQTPGDLSGFNRSQRQRKLPVVLTGNEVAALLAELKGVHYLMAALLYGSWFRIERVRLRVKERM</sequence>
<evidence type="ECO:0000256" key="1">
    <source>
        <dbReference type="ARBA" id="ARBA00022908"/>
    </source>
</evidence>
<dbReference type="Proteomes" id="UP001596422">
    <property type="component" value="Unassembled WGS sequence"/>
</dbReference>
<dbReference type="EMBL" id="JBHSWE010000001">
    <property type="protein sequence ID" value="MFC6673173.1"/>
    <property type="molecule type" value="Genomic_DNA"/>
</dbReference>
<evidence type="ECO:0000256" key="3">
    <source>
        <dbReference type="PROSITE-ProRule" id="PRU01248"/>
    </source>
</evidence>
<accession>A0ABW2A6Y1</accession>
<dbReference type="Gene3D" id="1.10.150.130">
    <property type="match status" value="1"/>
</dbReference>
<proteinExistence type="predicted"/>
<dbReference type="InterPro" id="IPR011010">
    <property type="entry name" value="DNA_brk_join_enz"/>
</dbReference>
<dbReference type="Pfam" id="PF13495">
    <property type="entry name" value="Phage_int_SAM_4"/>
    <property type="match status" value="1"/>
</dbReference>
<dbReference type="InterPro" id="IPR010998">
    <property type="entry name" value="Integrase_recombinase_N"/>
</dbReference>
<evidence type="ECO:0000259" key="4">
    <source>
        <dbReference type="PROSITE" id="PS51900"/>
    </source>
</evidence>
<keyword evidence="1" id="KW-0229">DNA integration</keyword>
<comment type="caution">
    <text evidence="5">The sequence shown here is derived from an EMBL/GenBank/DDBJ whole genome shotgun (WGS) entry which is preliminary data.</text>
</comment>
<organism evidence="5 6">
    <name type="scientific">Marinobacterium aestuariivivens</name>
    <dbReference type="NCBI Taxonomy" id="1698799"/>
    <lineage>
        <taxon>Bacteria</taxon>
        <taxon>Pseudomonadati</taxon>
        <taxon>Pseudomonadota</taxon>
        <taxon>Gammaproteobacteria</taxon>
        <taxon>Oceanospirillales</taxon>
        <taxon>Oceanospirillaceae</taxon>
        <taxon>Marinobacterium</taxon>
    </lineage>
</organism>
<name>A0ABW2A6Y1_9GAMM</name>
<feature type="domain" description="Core-binding (CB)" evidence="4">
    <location>
        <begin position="1"/>
        <end position="114"/>
    </location>
</feature>
<evidence type="ECO:0000256" key="2">
    <source>
        <dbReference type="ARBA" id="ARBA00023125"/>
    </source>
</evidence>
<gene>
    <name evidence="5" type="ORF">ACFQDL_26120</name>
</gene>
<dbReference type="PROSITE" id="PS51900">
    <property type="entry name" value="CB"/>
    <property type="match status" value="1"/>
</dbReference>
<dbReference type="RefSeq" id="WP_379911560.1">
    <property type="nucleotide sequence ID" value="NZ_JBHSWE010000001.1"/>
</dbReference>